<feature type="non-terminal residue" evidence="2">
    <location>
        <position position="1"/>
    </location>
</feature>
<gene>
    <name evidence="2" type="ORF">MAPG_10219</name>
</gene>
<protein>
    <submittedName>
        <fullName evidence="2">Uncharacterized protein</fullName>
    </submittedName>
</protein>
<feature type="non-terminal residue" evidence="2">
    <location>
        <position position="286"/>
    </location>
</feature>
<reference evidence="2" key="1">
    <citation type="submission" date="2010-05" db="EMBL/GenBank/DDBJ databases">
        <title>The Genome Sequence of Magnaporthe poae strain ATCC 64411.</title>
        <authorList>
            <consortium name="The Broad Institute Genome Sequencing Platform"/>
            <consortium name="Broad Institute Genome Sequencing Center for Infectious Disease"/>
            <person name="Ma L.-J."/>
            <person name="Dead R."/>
            <person name="Young S."/>
            <person name="Zeng Q."/>
            <person name="Koehrsen M."/>
            <person name="Alvarado L."/>
            <person name="Berlin A."/>
            <person name="Chapman S.B."/>
            <person name="Chen Z."/>
            <person name="Freedman E."/>
            <person name="Gellesch M."/>
            <person name="Goldberg J."/>
            <person name="Griggs A."/>
            <person name="Gujja S."/>
            <person name="Heilman E.R."/>
            <person name="Heiman D."/>
            <person name="Hepburn T."/>
            <person name="Howarth C."/>
            <person name="Jen D."/>
            <person name="Larson L."/>
            <person name="Mehta T."/>
            <person name="Neiman D."/>
            <person name="Pearson M."/>
            <person name="Roberts A."/>
            <person name="Saif S."/>
            <person name="Shea T."/>
            <person name="Shenoy N."/>
            <person name="Sisk P."/>
            <person name="Stolte C."/>
            <person name="Sykes S."/>
            <person name="Walk T."/>
            <person name="White J."/>
            <person name="Yandava C."/>
            <person name="Haas B."/>
            <person name="Nusbaum C."/>
            <person name="Birren B."/>
        </authorList>
    </citation>
    <scope>NUCLEOTIDE SEQUENCE</scope>
    <source>
        <strain evidence="2">ATCC 64411</strain>
    </source>
</reference>
<feature type="region of interest" description="Disordered" evidence="1">
    <location>
        <begin position="51"/>
        <end position="86"/>
    </location>
</feature>
<accession>A0A0H2UBF4</accession>
<dbReference type="EMBL" id="GL876977">
    <property type="protein sequence ID" value="KLU91701.1"/>
    <property type="molecule type" value="Genomic_DNA"/>
</dbReference>
<name>A0A0H2UBF4_MAGP6</name>
<feature type="region of interest" description="Disordered" evidence="1">
    <location>
        <begin position="110"/>
        <end position="164"/>
    </location>
</feature>
<reference evidence="2" key="2">
    <citation type="submission" date="2011-03" db="EMBL/GenBank/DDBJ databases">
        <title>Annotation of Magnaporthe poae ATCC 64411.</title>
        <authorList>
            <person name="Ma L.-J."/>
            <person name="Dead R."/>
            <person name="Young S.K."/>
            <person name="Zeng Q."/>
            <person name="Gargeya S."/>
            <person name="Fitzgerald M."/>
            <person name="Haas B."/>
            <person name="Abouelleil A."/>
            <person name="Alvarado L."/>
            <person name="Arachchi H.M."/>
            <person name="Berlin A."/>
            <person name="Brown A."/>
            <person name="Chapman S.B."/>
            <person name="Chen Z."/>
            <person name="Dunbar C."/>
            <person name="Freedman E."/>
            <person name="Gearin G."/>
            <person name="Gellesch M."/>
            <person name="Goldberg J."/>
            <person name="Griggs A."/>
            <person name="Gujja S."/>
            <person name="Heiman D."/>
            <person name="Howarth C."/>
            <person name="Larson L."/>
            <person name="Lui A."/>
            <person name="MacDonald P.J.P."/>
            <person name="Mehta T."/>
            <person name="Montmayeur A."/>
            <person name="Murphy C."/>
            <person name="Neiman D."/>
            <person name="Pearson M."/>
            <person name="Priest M."/>
            <person name="Roberts A."/>
            <person name="Saif S."/>
            <person name="Shea T."/>
            <person name="Shenoy N."/>
            <person name="Sisk P."/>
            <person name="Stolte C."/>
            <person name="Sykes S."/>
            <person name="Yandava C."/>
            <person name="Wortman J."/>
            <person name="Nusbaum C."/>
            <person name="Birren B."/>
        </authorList>
    </citation>
    <scope>NUCLEOTIDE SEQUENCE</scope>
    <source>
        <strain evidence="2">ATCC 64411</strain>
    </source>
</reference>
<dbReference type="VEuPathDB" id="FungiDB:MAPG_10219"/>
<sequence length="286" mass="31799">PACGVIRRWWVCGLWRFPRSPGTRSSHQVQVPSNQCRPFPHRHQWIWTSRAKKSLAAASGGPPSHDGGEPGNPRKPCEVRPHHARTKIQCHQLRASTRYPSGFLDGPCLPGERGNNKATRTATLRIPECRRPRMENGPLPNQRRSSDSPGDQAGGLATSFPSRRRAVVPTGVVLPLPGQNLEGALGKKKKEKKRNVGLAPPAVVGRTRRRSAATISRVDCAPAIRQEHRVFCNPVIRQMDAWFRRVCDIVKDGSSYCSYAVSWCALGANRPLLTYHRPSIRLLVPF</sequence>
<proteinExistence type="predicted"/>
<dbReference type="AlphaFoldDB" id="A0A0H2UBF4"/>
<organism evidence="2">
    <name type="scientific">Magnaporthiopsis poae (strain ATCC 64411 / 73-15)</name>
    <name type="common">Kentucky bluegrass fungus</name>
    <name type="synonym">Magnaporthe poae</name>
    <dbReference type="NCBI Taxonomy" id="644358"/>
    <lineage>
        <taxon>Eukaryota</taxon>
        <taxon>Fungi</taxon>
        <taxon>Dikarya</taxon>
        <taxon>Ascomycota</taxon>
        <taxon>Pezizomycotina</taxon>
        <taxon>Sordariomycetes</taxon>
        <taxon>Sordariomycetidae</taxon>
        <taxon>Magnaporthales</taxon>
        <taxon>Magnaporthaceae</taxon>
        <taxon>Magnaporthiopsis</taxon>
    </lineage>
</organism>
<evidence type="ECO:0000256" key="1">
    <source>
        <dbReference type="SAM" id="MobiDB-lite"/>
    </source>
</evidence>
<evidence type="ECO:0000313" key="2">
    <source>
        <dbReference type="EMBL" id="KLU91701.1"/>
    </source>
</evidence>